<dbReference type="Proteomes" id="UP000050794">
    <property type="component" value="Unassembled WGS sequence"/>
</dbReference>
<gene>
    <name evidence="1" type="ORF">TCNE_LOCUS14739</name>
</gene>
<evidence type="ECO:0000313" key="1">
    <source>
        <dbReference type="EMBL" id="VDM46060.1"/>
    </source>
</evidence>
<sequence length="145" mass="16159">MVNILRTAEFPLTSGILCGCTIRRNKCKCHALIPREYGPWRDKIFYWLSSVEMILADRESFLVKIGILLSGTKSGGGSLGLADFHPYDSLSALDWIPLFGSDLLLMGHEHVCSANKASNQNKAEALFYAERLSRSCTTSTRAMRK</sequence>
<organism evidence="2 3">
    <name type="scientific">Toxocara canis</name>
    <name type="common">Canine roundworm</name>
    <dbReference type="NCBI Taxonomy" id="6265"/>
    <lineage>
        <taxon>Eukaryota</taxon>
        <taxon>Metazoa</taxon>
        <taxon>Ecdysozoa</taxon>
        <taxon>Nematoda</taxon>
        <taxon>Chromadorea</taxon>
        <taxon>Rhabditida</taxon>
        <taxon>Spirurina</taxon>
        <taxon>Ascaridomorpha</taxon>
        <taxon>Ascaridoidea</taxon>
        <taxon>Toxocaridae</taxon>
        <taxon>Toxocara</taxon>
    </lineage>
</organism>
<accession>A0A183V1W9</accession>
<reference evidence="3" key="1">
    <citation type="submission" date="2016-06" db="UniProtKB">
        <authorList>
            <consortium name="WormBaseParasite"/>
        </authorList>
    </citation>
    <scope>IDENTIFICATION</scope>
</reference>
<dbReference type="PROSITE" id="PS51257">
    <property type="entry name" value="PROKAR_LIPOPROTEIN"/>
    <property type="match status" value="1"/>
</dbReference>
<reference evidence="1 2" key="2">
    <citation type="submission" date="2018-11" db="EMBL/GenBank/DDBJ databases">
        <authorList>
            <consortium name="Pathogen Informatics"/>
        </authorList>
    </citation>
    <scope>NUCLEOTIDE SEQUENCE [LARGE SCALE GENOMIC DNA]</scope>
</reference>
<proteinExistence type="predicted"/>
<protein>
    <submittedName>
        <fullName evidence="3">Metallophos domain-containing protein</fullName>
    </submittedName>
</protein>
<keyword evidence="2" id="KW-1185">Reference proteome</keyword>
<evidence type="ECO:0000313" key="2">
    <source>
        <dbReference type="Proteomes" id="UP000050794"/>
    </source>
</evidence>
<evidence type="ECO:0000313" key="3">
    <source>
        <dbReference type="WBParaSite" id="TCNE_0001473901-mRNA-1"/>
    </source>
</evidence>
<dbReference type="AlphaFoldDB" id="A0A183V1W9"/>
<dbReference type="WBParaSite" id="TCNE_0001473901-mRNA-1">
    <property type="protein sequence ID" value="TCNE_0001473901-mRNA-1"/>
    <property type="gene ID" value="TCNE_0001473901"/>
</dbReference>
<name>A0A183V1W9_TOXCA</name>
<dbReference type="EMBL" id="UYWY01022423">
    <property type="protein sequence ID" value="VDM46060.1"/>
    <property type="molecule type" value="Genomic_DNA"/>
</dbReference>